<dbReference type="RefSeq" id="WP_160920358.1">
    <property type="nucleotide sequence ID" value="NZ_WMEY01000005.1"/>
</dbReference>
<proteinExistence type="predicted"/>
<reference evidence="1 2" key="1">
    <citation type="submission" date="2019-11" db="EMBL/GenBank/DDBJ databases">
        <title>Genome sequences of 17 halophilic strains isolated from different environments.</title>
        <authorList>
            <person name="Furrow R.E."/>
        </authorList>
    </citation>
    <scope>NUCLEOTIDE SEQUENCE [LARGE SCALE GENOMIC DNA]</scope>
    <source>
        <strain evidence="1 2">22506_14_FS</strain>
    </source>
</reference>
<comment type="caution">
    <text evidence="1">The sequence shown here is derived from an EMBL/GenBank/DDBJ whole genome shotgun (WGS) entry which is preliminary data.</text>
</comment>
<dbReference type="Pfam" id="PF04978">
    <property type="entry name" value="MST"/>
    <property type="match status" value="1"/>
</dbReference>
<dbReference type="Proteomes" id="UP000447833">
    <property type="component" value="Unassembled WGS sequence"/>
</dbReference>
<dbReference type="EMBL" id="WMEY01000005">
    <property type="protein sequence ID" value="MYL64971.1"/>
    <property type="molecule type" value="Genomic_DNA"/>
</dbReference>
<organism evidence="1 2">
    <name type="scientific">Guptibacillus hwajinpoensis</name>
    <dbReference type="NCBI Taxonomy" id="208199"/>
    <lineage>
        <taxon>Bacteria</taxon>
        <taxon>Bacillati</taxon>
        <taxon>Bacillota</taxon>
        <taxon>Bacilli</taxon>
        <taxon>Bacillales</taxon>
        <taxon>Guptibacillaceae</taxon>
        <taxon>Guptibacillus</taxon>
    </lineage>
</organism>
<name>A0A845F2E4_9BACL</name>
<dbReference type="InterPro" id="IPR007061">
    <property type="entry name" value="MST-like"/>
</dbReference>
<evidence type="ECO:0000313" key="1">
    <source>
        <dbReference type="EMBL" id="MYL64971.1"/>
    </source>
</evidence>
<sequence>MPHHDLCMIDRKKGFTPEIGRLVSMMDYARHTTEEAIRGLAVDQLDFHMDDKSNSIGMLLHHMSSIERAFQIMTFQERELNDAEWEELETSIELGEKARTVIQGRDLDYYWSELCLVRAKTLDDLREKDDTWLEKVTPFGWDEKANHYFKWFHVMEDEISHRGQILMIKRRLTT</sequence>
<dbReference type="Gene3D" id="1.20.120.450">
    <property type="entry name" value="dinb family like domain"/>
    <property type="match status" value="1"/>
</dbReference>
<dbReference type="InterPro" id="IPR034660">
    <property type="entry name" value="DinB/YfiT-like"/>
</dbReference>
<dbReference type="AlphaFoldDB" id="A0A845F2E4"/>
<gene>
    <name evidence="1" type="ORF">GLW07_16555</name>
</gene>
<accession>A0A845F2E4</accession>
<dbReference type="SUPFAM" id="SSF109854">
    <property type="entry name" value="DinB/YfiT-like putative metalloenzymes"/>
    <property type="match status" value="1"/>
</dbReference>
<evidence type="ECO:0000313" key="2">
    <source>
        <dbReference type="Proteomes" id="UP000447833"/>
    </source>
</evidence>
<protein>
    <submittedName>
        <fullName evidence="1">DUF664 domain-containing protein</fullName>
    </submittedName>
</protein>